<name>A0A0N1N386_9HYPH</name>
<dbReference type="PROSITE" id="PS50111">
    <property type="entry name" value="CHEMOTAXIS_TRANSDUC_2"/>
    <property type="match status" value="1"/>
</dbReference>
<evidence type="ECO:0000256" key="3">
    <source>
        <dbReference type="PROSITE-ProRule" id="PRU00284"/>
    </source>
</evidence>
<dbReference type="PANTHER" id="PTHR32089:SF112">
    <property type="entry name" value="LYSOZYME-LIKE PROTEIN-RELATED"/>
    <property type="match status" value="1"/>
</dbReference>
<dbReference type="GO" id="GO:0004888">
    <property type="term" value="F:transmembrane signaling receptor activity"/>
    <property type="evidence" value="ECO:0007669"/>
    <property type="project" value="InterPro"/>
</dbReference>
<evidence type="ECO:0000313" key="7">
    <source>
        <dbReference type="EMBL" id="KPH82678.1"/>
    </source>
</evidence>
<accession>A0A0N1N386</accession>
<keyword evidence="4" id="KW-0812">Transmembrane</keyword>
<dbReference type="EMBL" id="LGSZ01000015">
    <property type="protein sequence ID" value="KPH82678.1"/>
    <property type="molecule type" value="Genomic_DNA"/>
</dbReference>
<evidence type="ECO:0000256" key="4">
    <source>
        <dbReference type="SAM" id="Phobius"/>
    </source>
</evidence>
<dbReference type="PATRIC" id="fig|1526658.3.peg.3459"/>
<evidence type="ECO:0000259" key="6">
    <source>
        <dbReference type="PROSITE" id="PS50885"/>
    </source>
</evidence>
<evidence type="ECO:0008006" key="9">
    <source>
        <dbReference type="Google" id="ProtNLM"/>
    </source>
</evidence>
<keyword evidence="1 3" id="KW-0807">Transducer</keyword>
<evidence type="ECO:0000313" key="8">
    <source>
        <dbReference type="Proteomes" id="UP000037822"/>
    </source>
</evidence>
<evidence type="ECO:0000259" key="5">
    <source>
        <dbReference type="PROSITE" id="PS50111"/>
    </source>
</evidence>
<dbReference type="Proteomes" id="UP000037822">
    <property type="component" value="Unassembled WGS sequence"/>
</dbReference>
<reference evidence="7 8" key="1">
    <citation type="submission" date="2015-07" db="EMBL/GenBank/DDBJ databases">
        <title>Whole genome sequencing of Bosea vaviloviae isolated from cave pool.</title>
        <authorList>
            <person name="Tan N.E.H."/>
            <person name="Lee Y.P."/>
            <person name="Gan H.M."/>
            <person name="Barton H."/>
            <person name="Savka M.A."/>
        </authorList>
    </citation>
    <scope>NUCLEOTIDE SEQUENCE [LARGE SCALE GENOMIC DNA]</scope>
    <source>
        <strain evidence="7 8">SD260</strain>
    </source>
</reference>
<dbReference type="InterPro" id="IPR003660">
    <property type="entry name" value="HAMP_dom"/>
</dbReference>
<dbReference type="InterPro" id="IPR004089">
    <property type="entry name" value="MCPsignal_dom"/>
</dbReference>
<sequence length="563" mass="59324">MAAMTMRRLGLTAKITVLFALLSVAAGLGLISAVSGFDAVRRIDREGLDQLELANRAALLTNRVTQASLLSRFEEGATARDIEAALDQLDGAVELVDSARSSLMSSLPAAMVDANPTLDPSLKTFMSFQRDIVEIGRRISTKAARVEAGADAARENVRQIIGTTSTMRDDLGRMARDATRRATDLANEVRQRTIAIALLLPLAGGFLAFLLLRAHLTRPLRDLMAVIARATSSNTLIDVPHQGRADEIGQLARTVRTLSEVRATLVTREAEADLAQQHRQARTQDLERIADEFELRLGALLGEIADSSEVLRAALQDSAVRVHQVSKSAATAASSVKGAGIDAQNSTEAALRLEHVIGQINAEVRRVSVMATAATQEAAGTSALVERLTDNASQIRDVVGLIEAIARQTNLLALNAAIEAARAGAHGRGFAVVANEVKDLASQTGEATAKIVARISLVKEALSHAAGAVSAIATSVGAVEQTSTEISTMVGSQAELLGSLGETVSRISDVTGTAAGAMEEIAVANAQSVSQADMGAASARALDERIGTLQREAFDFVRRLRAA</sequence>
<dbReference type="GO" id="GO:0007165">
    <property type="term" value="P:signal transduction"/>
    <property type="evidence" value="ECO:0007669"/>
    <property type="project" value="UniProtKB-KW"/>
</dbReference>
<keyword evidence="4" id="KW-1133">Transmembrane helix</keyword>
<feature type="transmembrane region" description="Helical" evidence="4">
    <location>
        <begin position="194"/>
        <end position="212"/>
    </location>
</feature>
<dbReference type="SMART" id="SM00283">
    <property type="entry name" value="MA"/>
    <property type="match status" value="1"/>
</dbReference>
<feature type="domain" description="HAMP" evidence="6">
    <location>
        <begin position="214"/>
        <end position="267"/>
    </location>
</feature>
<dbReference type="Pfam" id="PF00015">
    <property type="entry name" value="MCPsignal"/>
    <property type="match status" value="1"/>
</dbReference>
<dbReference type="Gene3D" id="6.10.340.10">
    <property type="match status" value="1"/>
</dbReference>
<dbReference type="PANTHER" id="PTHR32089">
    <property type="entry name" value="METHYL-ACCEPTING CHEMOTAXIS PROTEIN MCPB"/>
    <property type="match status" value="1"/>
</dbReference>
<evidence type="ECO:0000256" key="1">
    <source>
        <dbReference type="ARBA" id="ARBA00023224"/>
    </source>
</evidence>
<dbReference type="PRINTS" id="PR00260">
    <property type="entry name" value="CHEMTRNSDUCR"/>
</dbReference>
<comment type="similarity">
    <text evidence="2">Belongs to the methyl-accepting chemotaxis (MCP) protein family.</text>
</comment>
<evidence type="ECO:0000256" key="2">
    <source>
        <dbReference type="ARBA" id="ARBA00029447"/>
    </source>
</evidence>
<dbReference type="PROSITE" id="PS50885">
    <property type="entry name" value="HAMP"/>
    <property type="match status" value="1"/>
</dbReference>
<dbReference type="InterPro" id="IPR004090">
    <property type="entry name" value="Chemotax_Me-accpt_rcpt"/>
</dbReference>
<dbReference type="AlphaFoldDB" id="A0A0N1N386"/>
<proteinExistence type="inferred from homology"/>
<dbReference type="SUPFAM" id="SSF58104">
    <property type="entry name" value="Methyl-accepting chemotaxis protein (MCP) signaling domain"/>
    <property type="match status" value="1"/>
</dbReference>
<keyword evidence="8" id="KW-1185">Reference proteome</keyword>
<dbReference type="GO" id="GO:0016020">
    <property type="term" value="C:membrane"/>
    <property type="evidence" value="ECO:0007669"/>
    <property type="project" value="InterPro"/>
</dbReference>
<dbReference type="OrthoDB" id="3289104at2"/>
<feature type="domain" description="Methyl-accepting transducer" evidence="5">
    <location>
        <begin position="303"/>
        <end position="529"/>
    </location>
</feature>
<gene>
    <name evidence="7" type="ORF">AE618_02395</name>
</gene>
<keyword evidence="4" id="KW-0472">Membrane</keyword>
<comment type="caution">
    <text evidence="7">The sequence shown here is derived from an EMBL/GenBank/DDBJ whole genome shotgun (WGS) entry which is preliminary data.</text>
</comment>
<dbReference type="SMART" id="SM00304">
    <property type="entry name" value="HAMP"/>
    <property type="match status" value="1"/>
</dbReference>
<protein>
    <recommendedName>
        <fullName evidence="9">Chemotaxis protein</fullName>
    </recommendedName>
</protein>
<dbReference type="Pfam" id="PF00672">
    <property type="entry name" value="HAMP"/>
    <property type="match status" value="1"/>
</dbReference>
<dbReference type="GO" id="GO:0006935">
    <property type="term" value="P:chemotaxis"/>
    <property type="evidence" value="ECO:0007669"/>
    <property type="project" value="InterPro"/>
</dbReference>
<dbReference type="Gene3D" id="1.10.287.950">
    <property type="entry name" value="Methyl-accepting chemotaxis protein"/>
    <property type="match status" value="1"/>
</dbReference>
<organism evidence="7 8">
    <name type="scientific">Bosea vaviloviae</name>
    <dbReference type="NCBI Taxonomy" id="1526658"/>
    <lineage>
        <taxon>Bacteria</taxon>
        <taxon>Pseudomonadati</taxon>
        <taxon>Pseudomonadota</taxon>
        <taxon>Alphaproteobacteria</taxon>
        <taxon>Hyphomicrobiales</taxon>
        <taxon>Boseaceae</taxon>
        <taxon>Bosea</taxon>
    </lineage>
</organism>